<dbReference type="Proteomes" id="UP001500013">
    <property type="component" value="Unassembled WGS sequence"/>
</dbReference>
<evidence type="ECO:0008006" key="4">
    <source>
        <dbReference type="Google" id="ProtNLM"/>
    </source>
</evidence>
<accession>A0ABN2S956</accession>
<name>A0ABN2S956_9MICO</name>
<protein>
    <recommendedName>
        <fullName evidence="4">Twin-arginine translocation signal domain-containing protein</fullName>
    </recommendedName>
</protein>
<proteinExistence type="predicted"/>
<feature type="chain" id="PRO_5046845719" description="Twin-arginine translocation signal domain-containing protein" evidence="1">
    <location>
        <begin position="33"/>
        <end position="158"/>
    </location>
</feature>
<organism evidence="2 3">
    <name type="scientific">Terrabacter lapilli</name>
    <dbReference type="NCBI Taxonomy" id="436231"/>
    <lineage>
        <taxon>Bacteria</taxon>
        <taxon>Bacillati</taxon>
        <taxon>Actinomycetota</taxon>
        <taxon>Actinomycetes</taxon>
        <taxon>Micrococcales</taxon>
        <taxon>Intrasporangiaceae</taxon>
        <taxon>Terrabacter</taxon>
    </lineage>
</organism>
<dbReference type="InterPro" id="IPR006311">
    <property type="entry name" value="TAT_signal"/>
</dbReference>
<evidence type="ECO:0000313" key="3">
    <source>
        <dbReference type="Proteomes" id="UP001500013"/>
    </source>
</evidence>
<dbReference type="EMBL" id="BAAAPU010000007">
    <property type="protein sequence ID" value="GAA1982255.1"/>
    <property type="molecule type" value="Genomic_DNA"/>
</dbReference>
<keyword evidence="3" id="KW-1185">Reference proteome</keyword>
<evidence type="ECO:0000256" key="1">
    <source>
        <dbReference type="SAM" id="SignalP"/>
    </source>
</evidence>
<sequence>MDEHIVNRRRVLMGTGAAVAIGSVAGASSASASGSSGSGLTGSWVVSRKDNTADAVKTTTVISFTAGGVLISQDISPADSVFTGTWEGRGGGGFQGTMWMGQPGPAGPGKPGVTIRVRIRGGWTQGKIWGTYSYTVFDASGAVQTQGTGSFSGRPIDA</sequence>
<feature type="signal peptide" evidence="1">
    <location>
        <begin position="1"/>
        <end position="32"/>
    </location>
</feature>
<gene>
    <name evidence="2" type="ORF">GCM10009817_24400</name>
</gene>
<dbReference type="PROSITE" id="PS51318">
    <property type="entry name" value="TAT"/>
    <property type="match status" value="1"/>
</dbReference>
<comment type="caution">
    <text evidence="2">The sequence shown here is derived from an EMBL/GenBank/DDBJ whole genome shotgun (WGS) entry which is preliminary data.</text>
</comment>
<reference evidence="2 3" key="1">
    <citation type="journal article" date="2019" name="Int. J. Syst. Evol. Microbiol.">
        <title>The Global Catalogue of Microorganisms (GCM) 10K type strain sequencing project: providing services to taxonomists for standard genome sequencing and annotation.</title>
        <authorList>
            <consortium name="The Broad Institute Genomics Platform"/>
            <consortium name="The Broad Institute Genome Sequencing Center for Infectious Disease"/>
            <person name="Wu L."/>
            <person name="Ma J."/>
        </authorList>
    </citation>
    <scope>NUCLEOTIDE SEQUENCE [LARGE SCALE GENOMIC DNA]</scope>
    <source>
        <strain evidence="2 3">JCM 15628</strain>
    </source>
</reference>
<keyword evidence="1" id="KW-0732">Signal</keyword>
<dbReference type="RefSeq" id="WP_344062581.1">
    <property type="nucleotide sequence ID" value="NZ_BAAAPU010000007.1"/>
</dbReference>
<evidence type="ECO:0000313" key="2">
    <source>
        <dbReference type="EMBL" id="GAA1982255.1"/>
    </source>
</evidence>